<feature type="region of interest" description="Disordered" evidence="1">
    <location>
        <begin position="1378"/>
        <end position="1397"/>
    </location>
</feature>
<dbReference type="NCBIfam" id="NF047352">
    <property type="entry name" value="P_loop_sacsin"/>
    <property type="match status" value="1"/>
</dbReference>
<evidence type="ECO:0000313" key="3">
    <source>
        <dbReference type="EMBL" id="RAJ19157.1"/>
    </source>
</evidence>
<dbReference type="InterPro" id="IPR036890">
    <property type="entry name" value="HATPase_C_sf"/>
</dbReference>
<evidence type="ECO:0000259" key="2">
    <source>
        <dbReference type="Pfam" id="PF13020"/>
    </source>
</evidence>
<keyword evidence="4" id="KW-1185">Reference proteome</keyword>
<dbReference type="EMBL" id="QLLQ01000023">
    <property type="protein sequence ID" value="RAJ19157.1"/>
    <property type="molecule type" value="Genomic_DNA"/>
</dbReference>
<evidence type="ECO:0000313" key="4">
    <source>
        <dbReference type="Proteomes" id="UP000248987"/>
    </source>
</evidence>
<dbReference type="Pfam" id="PF13020">
    <property type="entry name" value="NOV_C"/>
    <property type="match status" value="1"/>
</dbReference>
<feature type="domain" description="Protein NO VEIN C-terminal" evidence="2">
    <location>
        <begin position="1406"/>
        <end position="1490"/>
    </location>
</feature>
<comment type="caution">
    <text evidence="3">The sequence shown here is derived from an EMBL/GenBank/DDBJ whole genome shotgun (WGS) entry which is preliminary data.</text>
</comment>
<feature type="compositionally biased region" description="Low complexity" evidence="1">
    <location>
        <begin position="1379"/>
        <end position="1388"/>
    </location>
</feature>
<keyword evidence="3" id="KW-0808">Transferase</keyword>
<name>A0A327S044_9FLAO</name>
<dbReference type="SUPFAM" id="SSF55874">
    <property type="entry name" value="ATPase domain of HSP90 chaperone/DNA topoisomerase II/histidine kinase"/>
    <property type="match status" value="1"/>
</dbReference>
<dbReference type="Pfam" id="PF13589">
    <property type="entry name" value="HATPase_c_3"/>
    <property type="match status" value="1"/>
</dbReference>
<accession>A0A327S044</accession>
<reference evidence="3 4" key="1">
    <citation type="submission" date="2018-06" db="EMBL/GenBank/DDBJ databases">
        <title>Genomic Encyclopedia of Archaeal and Bacterial Type Strains, Phase II (KMG-II): from individual species to whole genera.</title>
        <authorList>
            <person name="Goeker M."/>
        </authorList>
    </citation>
    <scope>NUCLEOTIDE SEQUENCE [LARGE SCALE GENOMIC DNA]</scope>
    <source>
        <strain evidence="3 4">DSM 12408</strain>
    </source>
</reference>
<proteinExistence type="predicted"/>
<dbReference type="Gene3D" id="3.30.565.10">
    <property type="entry name" value="Histidine kinase-like ATPase, C-terminal domain"/>
    <property type="match status" value="1"/>
</dbReference>
<sequence length="1529" mass="177373">MLIKAQTIFAEDVLKLIEENRDTYKQVKRITSDYRLEKGTTESYNGRQILELLQNADDAKTDTVVIELDRENHTLSISNNGNPFTAEEGIASLMIAHTSSKKREFIGNKGLGFRSILNWVTEVKIKTKTDTVVFSQEIAKAEFNALSEEGQRKLIADNKEYLSEGEVPFAILAIPRLYTNKEPSAYQTTIELKYISDNEEVINGIEGQLSLLAPEILLFLNHIKTIEVKDSQGVLDKSLSRFTNDSGAKITINDATWNIKDSGDVLYKTVKGKEQYYRYKIAWKDDLSDVNSKFFTYFPTQERTHLPFLIHATLDLDPTRNHINNSKDNINLLSEIAKSIGDIAENSIRKETSDWSSYKFLTVDRANENEILKDFYKTIAGFKNTLKIFPCVDGSYCTYEDAVFYGDEFSNWVMRNKVESLFADLIIPEDIEADLNYGSEYSEEGWQEILASVTKLITSIPERAQLIKLLTSWSFRKIHSSKNKVPLLIDNAGNPISEHNQAFMMNRKDIEKYFIPKAVEISFMSDGLYTELIKVFEEEIKEKRIENEHRSRPLKRLISDIVNIGSNDITDVIRHIVTTSENKIKATEENDDGKLKIVTEMVKSLFSIYQVNPDRRNSINLDVPLLNKNLEVSYGKDLFLGEGYDTGKTTAIIFKDIFDDANYVLDNDYWELEDNGISYLDNFFLWLGVNRITKTKQITEQLHRDDENSFTKFVFNQTSWPENNSHKEYKVTEITNFESIVNHPNFSIEILVAWIISDGYISRQLSFDNVDTFSYSFHNKVTPVNDNPSYIYYQVAENYLNGLNTKFIADLDFAKELGYNSINFEHQVFKALSISENKIIDVLHQLKVSRLFNDLEVDEVYSILQELERINPEEKYARKIYNLAFSFFKLKKDFDYANKVKDYKLLAKKRNKKEYISVEKVYYSDNSTLPSKIAEDFWVFDFPKRSGESQISKYFGVKTFKDVDLQIYQDSVRESVVNDKFQKWLEKIKPYILTYRLSSIKDSIQKNEADELKKVDIRLVSSLRYAIENGESKNLLSGEFLPNPTSQGFYLCVEQNTTLEIVKDTPKICEAFAEILCVLFKVNEHKDNYRTIFKDKNSLKDTIFTIEVNSLTEHYNKALELLGISKDEICFWSRVYEYGDKEFPATVKDSDELAELLLNDFGYTISKKFKNIDYTDFNDQLSIDFLKAITSELEIPITHLFEDDFNGIINYHKAQFENKRNDLKEDFNTSLWKHLNQNKELQKHLINFQEKYENLIYGQVIENSLLNNRFELELNYLDVLKQVVSKEFGIQIKESAEVSLIKILPEYKSLLKESKINEVDIEESEIRSLFYFKGNDDKIISYLTAAIESNEKDDNSDPEEEVTGEIIYSSSTKLNHTFSNGKSSKNGSWNHNDKVGKRNKLSGKKAEQIVFNSLMKSEDVAKVEWVSSFSNTSDKSDNKHYDIRYKLNDNPNWKYLEVKSFNGTYFHLSRSEKKEAIKRGKDFEIALVIDGQVHILKDYFNEDVDFDNNDLFYASPSDYIISLQLKKEQ</sequence>
<dbReference type="Proteomes" id="UP000248987">
    <property type="component" value="Unassembled WGS sequence"/>
</dbReference>
<organism evidence="3 4">
    <name type="scientific">Gelidibacter algens</name>
    <dbReference type="NCBI Taxonomy" id="49280"/>
    <lineage>
        <taxon>Bacteria</taxon>
        <taxon>Pseudomonadati</taxon>
        <taxon>Bacteroidota</taxon>
        <taxon>Flavobacteriia</taxon>
        <taxon>Flavobacteriales</taxon>
        <taxon>Flavobacteriaceae</taxon>
        <taxon>Gelidibacter</taxon>
    </lineage>
</organism>
<evidence type="ECO:0000256" key="1">
    <source>
        <dbReference type="SAM" id="MobiDB-lite"/>
    </source>
</evidence>
<protein>
    <submittedName>
        <fullName evidence="3">Histidine kinase/DNA gyrase B/HSP90-like ATPase</fullName>
    </submittedName>
</protein>
<keyword evidence="3" id="KW-0418">Kinase</keyword>
<dbReference type="GO" id="GO:0016301">
    <property type="term" value="F:kinase activity"/>
    <property type="evidence" value="ECO:0007669"/>
    <property type="project" value="UniProtKB-KW"/>
</dbReference>
<gene>
    <name evidence="3" type="ORF">LX77_03610</name>
</gene>
<dbReference type="InterPro" id="IPR024975">
    <property type="entry name" value="NOV_C"/>
</dbReference>
<dbReference type="RefSeq" id="WP_111626031.1">
    <property type="nucleotide sequence ID" value="NZ_QLLQ01000023.1"/>
</dbReference>